<evidence type="ECO:0000256" key="1">
    <source>
        <dbReference type="SAM" id="MobiDB-lite"/>
    </source>
</evidence>
<accession>A0A3D9SXW1</accession>
<dbReference type="PANTHER" id="PTHR36933:SF1">
    <property type="entry name" value="SLL0788 PROTEIN"/>
    <property type="match status" value="1"/>
</dbReference>
<reference evidence="3 4" key="1">
    <citation type="submission" date="2018-08" db="EMBL/GenBank/DDBJ databases">
        <title>Sequencing the genomes of 1000 actinobacteria strains.</title>
        <authorList>
            <person name="Klenk H.-P."/>
        </authorList>
    </citation>
    <scope>NUCLEOTIDE SEQUENCE [LARGE SCALE GENOMIC DNA]</scope>
    <source>
        <strain evidence="3 4">DSM 43927</strain>
    </source>
</reference>
<feature type="compositionally biased region" description="Gly residues" evidence="1">
    <location>
        <begin position="140"/>
        <end position="153"/>
    </location>
</feature>
<proteinExistence type="predicted"/>
<sequence length="239" mass="24814">MGTVPCVGTRRVESLSGVRRARNGGVPVLAAVLAAGLLSGCAGDDEPAAAPKATMIVPGRPGEPNRTVTAGPTKAAPPTAAEITFVQMMIPHHRQALEMSVLAPGQASDAKVKALAERIDVSQGAEISAMQSWLRQATGGRPGGGHGGHGGHGAPSAGPSHANMPGMATPEQLTRLQAARGEEFDRLYLNLMIKHHEGALVMARDVLAQGTDVVVQELAKDVLTSQQAEIVRMRDLLRA</sequence>
<keyword evidence="4" id="KW-1185">Reference proteome</keyword>
<dbReference type="AlphaFoldDB" id="A0A3D9SXW1"/>
<evidence type="ECO:0000313" key="3">
    <source>
        <dbReference type="EMBL" id="REE99340.1"/>
    </source>
</evidence>
<evidence type="ECO:0000313" key="4">
    <source>
        <dbReference type="Proteomes" id="UP000256661"/>
    </source>
</evidence>
<dbReference type="InterPro" id="IPR005183">
    <property type="entry name" value="DUF305_CopM-like"/>
</dbReference>
<organism evidence="3 4">
    <name type="scientific">Thermomonospora umbrina</name>
    <dbReference type="NCBI Taxonomy" id="111806"/>
    <lineage>
        <taxon>Bacteria</taxon>
        <taxon>Bacillati</taxon>
        <taxon>Actinomycetota</taxon>
        <taxon>Actinomycetes</taxon>
        <taxon>Streptosporangiales</taxon>
        <taxon>Thermomonosporaceae</taxon>
        <taxon>Thermomonospora</taxon>
    </lineage>
</organism>
<gene>
    <name evidence="3" type="ORF">DFJ69_4850</name>
</gene>
<dbReference type="Proteomes" id="UP000256661">
    <property type="component" value="Unassembled WGS sequence"/>
</dbReference>
<dbReference type="Pfam" id="PF03713">
    <property type="entry name" value="DUF305"/>
    <property type="match status" value="1"/>
</dbReference>
<comment type="caution">
    <text evidence="3">The sequence shown here is derived from an EMBL/GenBank/DDBJ whole genome shotgun (WGS) entry which is preliminary data.</text>
</comment>
<evidence type="ECO:0000259" key="2">
    <source>
        <dbReference type="Pfam" id="PF03713"/>
    </source>
</evidence>
<dbReference type="Gene3D" id="1.20.1260.10">
    <property type="match status" value="1"/>
</dbReference>
<protein>
    <submittedName>
        <fullName evidence="3">Uncharacterized protein (DUF305 family)</fullName>
    </submittedName>
</protein>
<feature type="domain" description="DUF305" evidence="2">
    <location>
        <begin position="82"/>
        <end position="237"/>
    </location>
</feature>
<feature type="region of interest" description="Disordered" evidence="1">
    <location>
        <begin position="136"/>
        <end position="167"/>
    </location>
</feature>
<dbReference type="EMBL" id="QTTT01000001">
    <property type="protein sequence ID" value="REE99340.1"/>
    <property type="molecule type" value="Genomic_DNA"/>
</dbReference>
<name>A0A3D9SXW1_9ACTN</name>
<dbReference type="PANTHER" id="PTHR36933">
    <property type="entry name" value="SLL0788 PROTEIN"/>
    <property type="match status" value="1"/>
</dbReference>
<dbReference type="InterPro" id="IPR012347">
    <property type="entry name" value="Ferritin-like"/>
</dbReference>